<evidence type="ECO:0000256" key="8">
    <source>
        <dbReference type="ARBA" id="ARBA00022989"/>
    </source>
</evidence>
<keyword evidence="2" id="KW-0813">Transport</keyword>
<keyword evidence="6" id="KW-0732">Signal</keyword>
<keyword evidence="12" id="KW-0407">Ion channel</keyword>
<evidence type="ECO:0000313" key="17">
    <source>
        <dbReference type="RefSeq" id="XP_025025664.1"/>
    </source>
</evidence>
<evidence type="ECO:0000256" key="7">
    <source>
        <dbReference type="ARBA" id="ARBA00022737"/>
    </source>
</evidence>
<evidence type="ECO:0000256" key="2">
    <source>
        <dbReference type="ARBA" id="ARBA00022448"/>
    </source>
</evidence>
<keyword evidence="8 14" id="KW-1133">Transmembrane helix</keyword>
<evidence type="ECO:0000256" key="9">
    <source>
        <dbReference type="ARBA" id="ARBA00023065"/>
    </source>
</evidence>
<dbReference type="OMA" id="ALGMKWI"/>
<organism evidence="16 17">
    <name type="scientific">Python bivittatus</name>
    <name type="common">Burmese python</name>
    <name type="synonym">Python molurus bivittatus</name>
    <dbReference type="NCBI Taxonomy" id="176946"/>
    <lineage>
        <taxon>Eukaryota</taxon>
        <taxon>Metazoa</taxon>
        <taxon>Chordata</taxon>
        <taxon>Craniata</taxon>
        <taxon>Vertebrata</taxon>
        <taxon>Euteleostomi</taxon>
        <taxon>Lepidosauria</taxon>
        <taxon>Squamata</taxon>
        <taxon>Bifurcata</taxon>
        <taxon>Unidentata</taxon>
        <taxon>Episquamata</taxon>
        <taxon>Toxicofera</taxon>
        <taxon>Serpentes</taxon>
        <taxon>Henophidia</taxon>
        <taxon>Pythonidae</taxon>
        <taxon>Python</taxon>
    </lineage>
</organism>
<keyword evidence="3" id="KW-1003">Cell membrane</keyword>
<dbReference type="Proteomes" id="UP000695026">
    <property type="component" value="Unplaced"/>
</dbReference>
<dbReference type="Gene3D" id="3.80.10.10">
    <property type="entry name" value="Ribonuclease Inhibitor"/>
    <property type="match status" value="2"/>
</dbReference>
<dbReference type="SMART" id="SM00082">
    <property type="entry name" value="LRRCT"/>
    <property type="match status" value="1"/>
</dbReference>
<evidence type="ECO:0000313" key="16">
    <source>
        <dbReference type="Proteomes" id="UP000695026"/>
    </source>
</evidence>
<dbReference type="KEGG" id="pbi:112541251"/>
<dbReference type="PANTHER" id="PTHR46473">
    <property type="entry name" value="GH08155P"/>
    <property type="match status" value="1"/>
</dbReference>
<evidence type="ECO:0000256" key="5">
    <source>
        <dbReference type="ARBA" id="ARBA00022692"/>
    </source>
</evidence>
<dbReference type="PANTHER" id="PTHR46473:SF6">
    <property type="entry name" value="LEUCINE-RICH REPEAT-CONTAINING PROTEIN 52"/>
    <property type="match status" value="1"/>
</dbReference>
<dbReference type="Pfam" id="PF13855">
    <property type="entry name" value="LRR_8"/>
    <property type="match status" value="1"/>
</dbReference>
<evidence type="ECO:0000256" key="3">
    <source>
        <dbReference type="ARBA" id="ARBA00022475"/>
    </source>
</evidence>
<gene>
    <name evidence="17" type="primary">LOC112541251</name>
</gene>
<dbReference type="FunFam" id="3.80.10.10:FF:000015">
    <property type="entry name" value="Leucine rich repeat containing 38"/>
    <property type="match status" value="1"/>
</dbReference>
<comment type="subcellular location">
    <subcellularLocation>
        <location evidence="1">Cell membrane</location>
        <topology evidence="1">Single-pass membrane protein</topology>
    </subcellularLocation>
</comment>
<dbReference type="InterPro" id="IPR001611">
    <property type="entry name" value="Leu-rich_rpt"/>
</dbReference>
<proteinExistence type="predicted"/>
<evidence type="ECO:0000256" key="12">
    <source>
        <dbReference type="ARBA" id="ARBA00023303"/>
    </source>
</evidence>
<keyword evidence="4" id="KW-0433">Leucine-rich repeat</keyword>
<keyword evidence="16" id="KW-1185">Reference proteome</keyword>
<accession>A0A9F5J2X9</accession>
<feature type="transmembrane region" description="Helical" evidence="14">
    <location>
        <begin position="235"/>
        <end position="264"/>
    </location>
</feature>
<keyword evidence="7" id="KW-0677">Repeat</keyword>
<dbReference type="GO" id="GO:0044325">
    <property type="term" value="F:transmembrane transporter binding"/>
    <property type="evidence" value="ECO:0007669"/>
    <property type="project" value="TreeGrafter"/>
</dbReference>
<dbReference type="InterPro" id="IPR032675">
    <property type="entry name" value="LRR_dom_sf"/>
</dbReference>
<protein>
    <submittedName>
        <fullName evidence="17">Leucine-rich repeat-containing protein 52-like</fullName>
    </submittedName>
</protein>
<evidence type="ECO:0000256" key="13">
    <source>
        <dbReference type="ARBA" id="ARBA00038736"/>
    </source>
</evidence>
<comment type="subunit">
    <text evidence="13">Interacts with KCNMA1.</text>
</comment>
<dbReference type="InterPro" id="IPR051432">
    <property type="entry name" value="KCNMA1_auxiliary"/>
</dbReference>
<feature type="domain" description="LRRCT" evidence="15">
    <location>
        <begin position="174"/>
        <end position="227"/>
    </location>
</feature>
<keyword evidence="9" id="KW-0406">Ion transport</keyword>
<keyword evidence="5 14" id="KW-0812">Transmembrane</keyword>
<name>A0A9F5J2X9_PYTBI</name>
<dbReference type="InterPro" id="IPR000483">
    <property type="entry name" value="Cys-rich_flank_reg_C"/>
</dbReference>
<keyword evidence="11" id="KW-1015">Disulfide bond</keyword>
<dbReference type="InterPro" id="IPR003591">
    <property type="entry name" value="Leu-rich_rpt_typical-subtyp"/>
</dbReference>
<keyword evidence="10 14" id="KW-0472">Membrane</keyword>
<evidence type="ECO:0000259" key="15">
    <source>
        <dbReference type="SMART" id="SM00082"/>
    </source>
</evidence>
<dbReference type="GO" id="GO:0099104">
    <property type="term" value="F:potassium channel activator activity"/>
    <property type="evidence" value="ECO:0007669"/>
    <property type="project" value="TreeGrafter"/>
</dbReference>
<evidence type="ECO:0000256" key="14">
    <source>
        <dbReference type="SAM" id="Phobius"/>
    </source>
</evidence>
<dbReference type="OrthoDB" id="4691307at2759"/>
<evidence type="ECO:0000256" key="1">
    <source>
        <dbReference type="ARBA" id="ARBA00004162"/>
    </source>
</evidence>
<dbReference type="RefSeq" id="XP_025025664.1">
    <property type="nucleotide sequence ID" value="XM_025169896.1"/>
</dbReference>
<sequence length="282" mass="32441">MTLALGMKWIEKALSCPAKCTCNKWEVNCTGMNLDNIPTTIPLTSKKLILAQNNLTNLPPLTMSYLDELVHLDCSHNLITMDLDFSFPGLVKLTYLDLSFNRLSHITSFTFSQLSKLLLLNLSGNPMMVEIKEWAFEKNTLLRYIDVSDCGLAYLNAEIFNNLYRLRILGINGNPWNCDCKFLTFCKWLKNTAIKSPDFENTTCSKPEKMKGLSLIEVETKLHYLCLLHLETEDFIYMSLLTFCVFFGGTLVAWLVGFGTVIYYHPVMRIYDEPENEEYRMI</sequence>
<dbReference type="GO" id="GO:0008076">
    <property type="term" value="C:voltage-gated potassium channel complex"/>
    <property type="evidence" value="ECO:0007669"/>
    <property type="project" value="TreeGrafter"/>
</dbReference>
<evidence type="ECO:0000256" key="6">
    <source>
        <dbReference type="ARBA" id="ARBA00022729"/>
    </source>
</evidence>
<reference evidence="17" key="1">
    <citation type="submission" date="2025-08" db="UniProtKB">
        <authorList>
            <consortium name="RefSeq"/>
        </authorList>
    </citation>
    <scope>IDENTIFICATION</scope>
    <source>
        <tissue evidence="17">Liver</tissue>
    </source>
</reference>
<dbReference type="AlphaFoldDB" id="A0A9F5J2X9"/>
<evidence type="ECO:0000256" key="11">
    <source>
        <dbReference type="ARBA" id="ARBA00023157"/>
    </source>
</evidence>
<dbReference type="SUPFAM" id="SSF52058">
    <property type="entry name" value="L domain-like"/>
    <property type="match status" value="1"/>
</dbReference>
<dbReference type="PROSITE" id="PS51450">
    <property type="entry name" value="LRR"/>
    <property type="match status" value="1"/>
</dbReference>
<dbReference type="GO" id="GO:0005249">
    <property type="term" value="F:voltage-gated potassium channel activity"/>
    <property type="evidence" value="ECO:0007669"/>
    <property type="project" value="TreeGrafter"/>
</dbReference>
<dbReference type="SMART" id="SM00369">
    <property type="entry name" value="LRR_TYP"/>
    <property type="match status" value="2"/>
</dbReference>
<evidence type="ECO:0000256" key="4">
    <source>
        <dbReference type="ARBA" id="ARBA00022614"/>
    </source>
</evidence>
<evidence type="ECO:0000256" key="10">
    <source>
        <dbReference type="ARBA" id="ARBA00023136"/>
    </source>
</evidence>
<dbReference type="GeneID" id="112541251"/>